<reference evidence="3" key="1">
    <citation type="submission" date="2021-03" db="EMBL/GenBank/DDBJ databases">
        <authorList>
            <person name="Tagirdzhanova G."/>
        </authorList>
    </citation>
    <scope>NUCLEOTIDE SEQUENCE</scope>
</reference>
<keyword evidence="1" id="KW-0378">Hydrolase</keyword>
<evidence type="ECO:0000313" key="4">
    <source>
        <dbReference type="Proteomes" id="UP000664534"/>
    </source>
</evidence>
<name>A0A8H3FFB7_9LECA</name>
<evidence type="ECO:0000256" key="2">
    <source>
        <dbReference type="SAM" id="MobiDB-lite"/>
    </source>
</evidence>
<evidence type="ECO:0000256" key="1">
    <source>
        <dbReference type="ARBA" id="ARBA00022750"/>
    </source>
</evidence>
<keyword evidence="4" id="KW-1185">Reference proteome</keyword>
<dbReference type="PROSITE" id="PS00141">
    <property type="entry name" value="ASP_PROTEASE"/>
    <property type="match status" value="1"/>
</dbReference>
<dbReference type="CDD" id="cd00303">
    <property type="entry name" value="retropepsin_like"/>
    <property type="match status" value="2"/>
</dbReference>
<dbReference type="EMBL" id="CAJPDT010000026">
    <property type="protein sequence ID" value="CAF9920878.1"/>
    <property type="molecule type" value="Genomic_DNA"/>
</dbReference>
<comment type="caution">
    <text evidence="3">The sequence shown here is derived from an EMBL/GenBank/DDBJ whole genome shotgun (WGS) entry which is preliminary data.</text>
</comment>
<evidence type="ECO:0000313" key="3">
    <source>
        <dbReference type="EMBL" id="CAF9920878.1"/>
    </source>
</evidence>
<proteinExistence type="predicted"/>
<dbReference type="OrthoDB" id="6079484at2759"/>
<dbReference type="InterPro" id="IPR001969">
    <property type="entry name" value="Aspartic_peptidase_AS"/>
</dbReference>
<feature type="region of interest" description="Disordered" evidence="2">
    <location>
        <begin position="398"/>
        <end position="436"/>
    </location>
</feature>
<dbReference type="Proteomes" id="UP000664534">
    <property type="component" value="Unassembled WGS sequence"/>
</dbReference>
<evidence type="ECO:0008006" key="5">
    <source>
        <dbReference type="Google" id="ProtNLM"/>
    </source>
</evidence>
<dbReference type="SUPFAM" id="SSF50630">
    <property type="entry name" value="Acid proteases"/>
    <property type="match status" value="2"/>
</dbReference>
<dbReference type="Pfam" id="PF13975">
    <property type="entry name" value="gag-asp_proteas"/>
    <property type="match status" value="1"/>
</dbReference>
<protein>
    <recommendedName>
        <fullName evidence="5">Peptidase A2 domain-containing protein</fullName>
    </recommendedName>
</protein>
<organism evidence="3 4">
    <name type="scientific">Imshaugia aleurites</name>
    <dbReference type="NCBI Taxonomy" id="172621"/>
    <lineage>
        <taxon>Eukaryota</taxon>
        <taxon>Fungi</taxon>
        <taxon>Dikarya</taxon>
        <taxon>Ascomycota</taxon>
        <taxon>Pezizomycotina</taxon>
        <taxon>Lecanoromycetes</taxon>
        <taxon>OSLEUM clade</taxon>
        <taxon>Lecanoromycetidae</taxon>
        <taxon>Lecanorales</taxon>
        <taxon>Lecanorineae</taxon>
        <taxon>Parmeliaceae</taxon>
        <taxon>Imshaugia</taxon>
    </lineage>
</organism>
<dbReference type="AlphaFoldDB" id="A0A8H3FFB7"/>
<sequence>MRVSNEFALADTGAAQNFIPAAFVQEQWLRVIEIQGRLSSMRQLGRAAKIKRGLPGFVNGSRTSALADTGAAQNIVSEAFVQERRLRVKESQGRFRLGNFTFAQSIGTVNLRWAFAEKPKEIIDIVCHVLPQCTYDLILGSKFLTATETFTKHRRRLVDCVFSMFNVFHLSFLDGRGQTLDGKVGGYPVSAILDTGAERNVMNLDYAEAHSLQIHKRRENRGLLQFADGTFQETVGQVNTTWTFASGLTIPVTFEVLKNCSADVILGEDVLWEHDVFNAYAASIQETPYEEEEEDELFDLAPFSYKNSLQQKASDIRRRIPSIFNKRTDMLDFSEDETIDELIVQHDAEERHRRSQWNHQYGFDGINATLAEKEAESQRKRDYHARLEVIASSRPWPGRTAPLISSTATAPENVPVHPTTRSTHPRNFSLPIIPSIPTTPNHAPGYIATENAPATDTGPL</sequence>
<dbReference type="GO" id="GO:0006508">
    <property type="term" value="P:proteolysis"/>
    <property type="evidence" value="ECO:0007669"/>
    <property type="project" value="InterPro"/>
</dbReference>
<accession>A0A8H3FFB7</accession>
<dbReference type="GO" id="GO:0004190">
    <property type="term" value="F:aspartic-type endopeptidase activity"/>
    <property type="evidence" value="ECO:0007669"/>
    <property type="project" value="UniProtKB-KW"/>
</dbReference>
<keyword evidence="1" id="KW-0064">Aspartyl protease</keyword>
<gene>
    <name evidence="3" type="ORF">IMSHALPRED_005028</name>
</gene>
<dbReference type="Pfam" id="PF13650">
    <property type="entry name" value="Asp_protease_2"/>
    <property type="match status" value="1"/>
</dbReference>
<dbReference type="InterPro" id="IPR021109">
    <property type="entry name" value="Peptidase_aspartic_dom_sf"/>
</dbReference>
<keyword evidence="1" id="KW-0645">Protease</keyword>
<feature type="region of interest" description="Disordered" evidence="2">
    <location>
        <begin position="441"/>
        <end position="460"/>
    </location>
</feature>
<dbReference type="Gene3D" id="2.40.70.10">
    <property type="entry name" value="Acid Proteases"/>
    <property type="match status" value="2"/>
</dbReference>